<accession>A0A2G9YK79</accession>
<feature type="domain" description="ABC transmembrane type-2" evidence="6">
    <location>
        <begin position="28"/>
        <end position="256"/>
    </location>
</feature>
<dbReference type="PIRSF" id="PIRSF006648">
    <property type="entry name" value="DrrB"/>
    <property type="match status" value="1"/>
</dbReference>
<keyword evidence="5" id="KW-1003">Cell membrane</keyword>
<evidence type="ECO:0000256" key="5">
    <source>
        <dbReference type="RuleBase" id="RU361157"/>
    </source>
</evidence>
<comment type="caution">
    <text evidence="5">Lacks conserved residue(s) required for the propagation of feature annotation.</text>
</comment>
<dbReference type="GO" id="GO:0043190">
    <property type="term" value="C:ATP-binding cassette (ABC) transporter complex"/>
    <property type="evidence" value="ECO:0007669"/>
    <property type="project" value="InterPro"/>
</dbReference>
<dbReference type="InterPro" id="IPR013525">
    <property type="entry name" value="ABC2_TM"/>
</dbReference>
<feature type="transmembrane region" description="Helical" evidence="5">
    <location>
        <begin position="139"/>
        <end position="169"/>
    </location>
</feature>
<gene>
    <name evidence="7" type="ORF">COX41_01790</name>
</gene>
<dbReference type="InterPro" id="IPR000412">
    <property type="entry name" value="ABC_2_transport"/>
</dbReference>
<dbReference type="PRINTS" id="PR00164">
    <property type="entry name" value="ABC2TRNSPORT"/>
</dbReference>
<dbReference type="PANTHER" id="PTHR43229">
    <property type="entry name" value="NODULATION PROTEIN J"/>
    <property type="match status" value="1"/>
</dbReference>
<evidence type="ECO:0000313" key="8">
    <source>
        <dbReference type="Proteomes" id="UP000231292"/>
    </source>
</evidence>
<feature type="transmembrane region" description="Helical" evidence="5">
    <location>
        <begin position="69"/>
        <end position="87"/>
    </location>
</feature>
<keyword evidence="3 5" id="KW-1133">Transmembrane helix</keyword>
<keyword evidence="2 5" id="KW-0812">Transmembrane</keyword>
<dbReference type="Proteomes" id="UP000231292">
    <property type="component" value="Unassembled WGS sequence"/>
</dbReference>
<sequence length="258" mass="28792">MLNYILQLIIKTWVMAEMEIRKLLHDPTELITRAIQPILWLGIFGEAMSKIRAIPTQGVTYLQFITPGILTQSITFVSIFYGLAIIWERDMGLLQKILVTPTPRLALVWGKMISAGIRGLSQAVIIFLFTLILQIHLRITLFSILGVVIITMLGASFFTGLSMIIASIVKTRERFMGIGQIITLPLFFASNAIYPISIMPSWLQVVANANPLSYMVDGLRALLVTGDVSRLPFDIVILVIVTFAISFLSAYMYPKVAV</sequence>
<evidence type="ECO:0000256" key="2">
    <source>
        <dbReference type="ARBA" id="ARBA00022692"/>
    </source>
</evidence>
<feature type="transmembrane region" description="Helical" evidence="5">
    <location>
        <begin position="235"/>
        <end position="253"/>
    </location>
</feature>
<evidence type="ECO:0000256" key="1">
    <source>
        <dbReference type="ARBA" id="ARBA00004141"/>
    </source>
</evidence>
<organism evidence="7 8">
    <name type="scientific">Candidatus Sherwoodlollariibacterium unditelluris</name>
    <dbReference type="NCBI Taxonomy" id="1974757"/>
    <lineage>
        <taxon>Bacteria</taxon>
        <taxon>Pseudomonadati</taxon>
        <taxon>Candidatus Omnitrophota</taxon>
        <taxon>Candidatus Sherwoodlollariibacterium</taxon>
    </lineage>
</organism>
<keyword evidence="5" id="KW-0813">Transport</keyword>
<evidence type="ECO:0000256" key="4">
    <source>
        <dbReference type="ARBA" id="ARBA00023136"/>
    </source>
</evidence>
<feature type="transmembrane region" description="Helical" evidence="5">
    <location>
        <begin position="181"/>
        <end position="203"/>
    </location>
</feature>
<dbReference type="GO" id="GO:0140359">
    <property type="term" value="F:ABC-type transporter activity"/>
    <property type="evidence" value="ECO:0007669"/>
    <property type="project" value="InterPro"/>
</dbReference>
<protein>
    <recommendedName>
        <fullName evidence="5">Transport permease protein</fullName>
    </recommendedName>
</protein>
<comment type="subcellular location">
    <subcellularLocation>
        <location evidence="5">Cell membrane</location>
        <topology evidence="5">Multi-pass membrane protein</topology>
    </subcellularLocation>
    <subcellularLocation>
        <location evidence="1">Membrane</location>
        <topology evidence="1">Multi-pass membrane protein</topology>
    </subcellularLocation>
</comment>
<dbReference type="Pfam" id="PF01061">
    <property type="entry name" value="ABC2_membrane"/>
    <property type="match status" value="1"/>
</dbReference>
<name>A0A2G9YK79_9BACT</name>
<dbReference type="PANTHER" id="PTHR43229:SF2">
    <property type="entry name" value="NODULATION PROTEIN J"/>
    <property type="match status" value="1"/>
</dbReference>
<comment type="similarity">
    <text evidence="5">Belongs to the ABC-2 integral membrane protein family.</text>
</comment>
<dbReference type="PROSITE" id="PS51012">
    <property type="entry name" value="ABC_TM2"/>
    <property type="match status" value="1"/>
</dbReference>
<feature type="transmembrane region" description="Helical" evidence="5">
    <location>
        <begin position="108"/>
        <end position="133"/>
    </location>
</feature>
<evidence type="ECO:0000256" key="3">
    <source>
        <dbReference type="ARBA" id="ARBA00022989"/>
    </source>
</evidence>
<keyword evidence="4 5" id="KW-0472">Membrane</keyword>
<dbReference type="AlphaFoldDB" id="A0A2G9YK79"/>
<evidence type="ECO:0000313" key="7">
    <source>
        <dbReference type="EMBL" id="PIP19647.1"/>
    </source>
</evidence>
<reference evidence="7 8" key="1">
    <citation type="submission" date="2017-09" db="EMBL/GenBank/DDBJ databases">
        <title>Depth-based differentiation of microbial function through sediment-hosted aquifers and enrichment of novel symbionts in the deep terrestrial subsurface.</title>
        <authorList>
            <person name="Probst A.J."/>
            <person name="Ladd B."/>
            <person name="Jarett J.K."/>
            <person name="Geller-Mcgrath D.E."/>
            <person name="Sieber C.M."/>
            <person name="Emerson J.B."/>
            <person name="Anantharaman K."/>
            <person name="Thomas B.C."/>
            <person name="Malmstrom R."/>
            <person name="Stieglmeier M."/>
            <person name="Klingl A."/>
            <person name="Woyke T."/>
            <person name="Ryan C.M."/>
            <person name="Banfield J.F."/>
        </authorList>
    </citation>
    <scope>NUCLEOTIDE SEQUENCE [LARGE SCALE GENOMIC DNA]</scope>
    <source>
        <strain evidence="7">CG23_combo_of_CG06-09_8_20_14_all_41_10</strain>
    </source>
</reference>
<evidence type="ECO:0000259" key="6">
    <source>
        <dbReference type="PROSITE" id="PS51012"/>
    </source>
</evidence>
<comment type="caution">
    <text evidence="7">The sequence shown here is derived from an EMBL/GenBank/DDBJ whole genome shotgun (WGS) entry which is preliminary data.</text>
</comment>
<proteinExistence type="inferred from homology"/>
<dbReference type="EMBL" id="PCRK01000033">
    <property type="protein sequence ID" value="PIP19647.1"/>
    <property type="molecule type" value="Genomic_DNA"/>
</dbReference>
<dbReference type="InterPro" id="IPR047817">
    <property type="entry name" value="ABC2_TM_bact-type"/>
</dbReference>
<dbReference type="InterPro" id="IPR051784">
    <property type="entry name" value="Nod_factor_ABC_transporter"/>
</dbReference>